<keyword evidence="1" id="KW-0472">Membrane</keyword>
<accession>A0A3P4ATY8</accession>
<evidence type="ECO:0000256" key="1">
    <source>
        <dbReference type="SAM" id="Phobius"/>
    </source>
</evidence>
<sequence>MDAGSFLSLLAVGVLLGLRHALEPDHVAAVVNLVTQQNNPWKAAGVGALWGLGHLLILAAVGGVILALHLPLPRGLSAAMELVVALALAWLGLGTLRTWKRSSFVGRSPRSSLLSPPFWGVIHGLSGSAALVLLASSQMPSPLWAFLYVLVFGAGALLGMFLMSLAVGAPFVLVAGRVRYLQRLASVGVALGSLAAASAIVWDFLRGAA</sequence>
<feature type="transmembrane region" description="Helical" evidence="1">
    <location>
        <begin position="184"/>
        <end position="205"/>
    </location>
</feature>
<feature type="transmembrane region" description="Helical" evidence="1">
    <location>
        <begin position="75"/>
        <end position="93"/>
    </location>
</feature>
<reference evidence="2 3" key="1">
    <citation type="submission" date="2018-10" db="EMBL/GenBank/DDBJ databases">
        <authorList>
            <person name="Peiro R."/>
            <person name="Begona"/>
            <person name="Cbmso G."/>
            <person name="Lopez M."/>
            <person name="Gonzalez S."/>
            <person name="Sacristan E."/>
            <person name="Castillo E."/>
        </authorList>
    </citation>
    <scope>NUCLEOTIDE SEQUENCE [LARGE SCALE GENOMIC DNA]</scope>
    <source>
        <strain evidence="2">TTHNAR1</strain>
        <plasmid evidence="3">4</plasmid>
    </source>
</reference>
<name>A0A3P4ATY8_THETH</name>
<protein>
    <recommendedName>
        <fullName evidence="4">Nickel/cobalt efflux system</fullName>
    </recommendedName>
</protein>
<feature type="transmembrane region" description="Helical" evidence="1">
    <location>
        <begin position="146"/>
        <end position="172"/>
    </location>
</feature>
<dbReference type="InterPro" id="IPR052776">
    <property type="entry name" value="Chloro_ReproSupport/MetalTrans"/>
</dbReference>
<feature type="transmembrane region" description="Helical" evidence="1">
    <location>
        <begin position="113"/>
        <end position="134"/>
    </location>
</feature>
<keyword evidence="2" id="KW-0614">Plasmid</keyword>
<keyword evidence="1" id="KW-0812">Transmembrane</keyword>
<feature type="transmembrane region" description="Helical" evidence="1">
    <location>
        <begin position="45"/>
        <end position="68"/>
    </location>
</feature>
<dbReference type="PANTHER" id="PTHR33876">
    <property type="entry name" value="UNNAMED PRODUCT"/>
    <property type="match status" value="1"/>
</dbReference>
<evidence type="ECO:0000313" key="2">
    <source>
        <dbReference type="EMBL" id="VCU54615.1"/>
    </source>
</evidence>
<keyword evidence="1" id="KW-1133">Transmembrane helix</keyword>
<dbReference type="EMBL" id="LR027520">
    <property type="protein sequence ID" value="VCU54615.1"/>
    <property type="molecule type" value="Genomic_DNA"/>
</dbReference>
<dbReference type="AlphaFoldDB" id="A0A3P4ATY8"/>
<dbReference type="Proteomes" id="UP000279841">
    <property type="component" value="Plasmid 4"/>
</dbReference>
<geneLocation type="plasmid" evidence="2 3">
    <name>4</name>
</geneLocation>
<evidence type="ECO:0000313" key="3">
    <source>
        <dbReference type="Proteomes" id="UP000279841"/>
    </source>
</evidence>
<proteinExistence type="predicted"/>
<organism evidence="2 3">
    <name type="scientific">Thermus thermophilus</name>
    <dbReference type="NCBI Taxonomy" id="274"/>
    <lineage>
        <taxon>Bacteria</taxon>
        <taxon>Thermotogati</taxon>
        <taxon>Deinococcota</taxon>
        <taxon>Deinococci</taxon>
        <taxon>Thermales</taxon>
        <taxon>Thermaceae</taxon>
        <taxon>Thermus</taxon>
    </lineage>
</organism>
<gene>
    <name evidence="2" type="ORF">TTHNP4_00022</name>
</gene>
<dbReference type="PANTHER" id="PTHR33876:SF4">
    <property type="entry name" value="CHLOROPLAST PROTEIN FOR GROWTH AND FERTILITY 2"/>
    <property type="match status" value="1"/>
</dbReference>
<evidence type="ECO:0008006" key="4">
    <source>
        <dbReference type="Google" id="ProtNLM"/>
    </source>
</evidence>